<dbReference type="PRINTS" id="PR00412">
    <property type="entry name" value="EPOXHYDRLASE"/>
</dbReference>
<gene>
    <name evidence="3" type="ORF">C8E89_110221</name>
</gene>
<dbReference type="InterPro" id="IPR000639">
    <property type="entry name" value="Epox_hydrolase-like"/>
</dbReference>
<evidence type="ECO:0000256" key="1">
    <source>
        <dbReference type="ARBA" id="ARBA00022801"/>
    </source>
</evidence>
<accession>A0A318HK92</accession>
<dbReference type="EMBL" id="QJJU01000010">
    <property type="protein sequence ID" value="PXX07835.1"/>
    <property type="molecule type" value="Genomic_DNA"/>
</dbReference>
<feature type="domain" description="AB hydrolase-1" evidence="2">
    <location>
        <begin position="29"/>
        <end position="305"/>
    </location>
</feature>
<evidence type="ECO:0000259" key="2">
    <source>
        <dbReference type="Pfam" id="PF00561"/>
    </source>
</evidence>
<dbReference type="PRINTS" id="PR00111">
    <property type="entry name" value="ABHYDROLASE"/>
</dbReference>
<dbReference type="Gene3D" id="3.40.50.1820">
    <property type="entry name" value="alpha/beta hydrolase"/>
    <property type="match status" value="1"/>
</dbReference>
<protein>
    <submittedName>
        <fullName evidence="3">Pimeloyl-ACP methyl ester carboxylesterase</fullName>
    </submittedName>
</protein>
<dbReference type="InterPro" id="IPR029058">
    <property type="entry name" value="AB_hydrolase_fold"/>
</dbReference>
<dbReference type="PANTHER" id="PTHR43329">
    <property type="entry name" value="EPOXIDE HYDROLASE"/>
    <property type="match status" value="1"/>
</dbReference>
<sequence>MLVLTSTERLVETNGVQLRVIDAGDTGAPVVVLAHGFPELAYSWRHQIPALAEAGYRVLAPDQRGYGGSSKPGAVDAYNVVELSADIVSLLDDVGAERAVIVGHDFGSVVAWTAPLLHPDRFAGVVGLSMPPVPRPRVPTTQAFRKVFGDNFFYILYFQEPGPADAELSRDPATTLRRLMGPLSTPDEAAALRMLQPGPEGFIDRIPEPGGLPDWISQDEFDHYVAEFTRTGFTAPLNWYRCFDRNWELTATTPATTISVPSLFIGGGADPTLAYTPRNRVRDLVSGDYREVMIEGGGHWLQQERPREVNETLLDFLSRLELR</sequence>
<keyword evidence="4" id="KW-1185">Reference proteome</keyword>
<reference evidence="4" key="1">
    <citation type="submission" date="2018-05" db="EMBL/GenBank/DDBJ databases">
        <authorList>
            <person name="Deangelis K."/>
            <person name="Huntemann M."/>
            <person name="Clum A."/>
            <person name="Pillay M."/>
            <person name="Palaniappan K."/>
            <person name="Varghese N."/>
            <person name="Mikhailova N."/>
            <person name="Stamatis D."/>
            <person name="Reddy T."/>
            <person name="Daum C."/>
            <person name="Shapiro N."/>
            <person name="Ivanova N."/>
            <person name="Kyrpides N."/>
            <person name="Woyke T."/>
        </authorList>
    </citation>
    <scope>NUCLEOTIDE SEQUENCE [LARGE SCALE GENOMIC DNA]</scope>
    <source>
        <strain evidence="4">GAS496</strain>
    </source>
</reference>
<dbReference type="SUPFAM" id="SSF53474">
    <property type="entry name" value="alpha/beta-Hydrolases"/>
    <property type="match status" value="1"/>
</dbReference>
<dbReference type="Proteomes" id="UP000247781">
    <property type="component" value="Unassembled WGS sequence"/>
</dbReference>
<comment type="caution">
    <text evidence="3">The sequence shown here is derived from an EMBL/GenBank/DDBJ whole genome shotgun (WGS) entry which is preliminary data.</text>
</comment>
<dbReference type="GO" id="GO:0016787">
    <property type="term" value="F:hydrolase activity"/>
    <property type="evidence" value="ECO:0007669"/>
    <property type="project" value="UniProtKB-KW"/>
</dbReference>
<name>A0A318HK92_9MYCO</name>
<evidence type="ECO:0000313" key="4">
    <source>
        <dbReference type="Proteomes" id="UP000247781"/>
    </source>
</evidence>
<keyword evidence="1" id="KW-0378">Hydrolase</keyword>
<dbReference type="InterPro" id="IPR000073">
    <property type="entry name" value="AB_hydrolase_1"/>
</dbReference>
<reference evidence="3 4" key="2">
    <citation type="submission" date="2018-06" db="EMBL/GenBank/DDBJ databases">
        <title>Sequencing of bacterial isolates from soil warming experiment in Harvard Forest, Massachusetts, USA.</title>
        <authorList>
            <person name="Deangelis K.PhD."/>
        </authorList>
    </citation>
    <scope>NUCLEOTIDE SEQUENCE [LARGE SCALE GENOMIC DNA]</scope>
    <source>
        <strain evidence="3 4">GAS496</strain>
    </source>
</reference>
<evidence type="ECO:0000313" key="3">
    <source>
        <dbReference type="EMBL" id="PXX07835.1"/>
    </source>
</evidence>
<dbReference type="Pfam" id="PF00561">
    <property type="entry name" value="Abhydrolase_1"/>
    <property type="match status" value="1"/>
</dbReference>
<dbReference type="AlphaFoldDB" id="A0A318HK92"/>
<organism evidence="3 4">
    <name type="scientific">Mycolicibacterium moriokaense</name>
    <dbReference type="NCBI Taxonomy" id="39691"/>
    <lineage>
        <taxon>Bacteria</taxon>
        <taxon>Bacillati</taxon>
        <taxon>Actinomycetota</taxon>
        <taxon>Actinomycetes</taxon>
        <taxon>Mycobacteriales</taxon>
        <taxon>Mycobacteriaceae</taxon>
        <taxon>Mycolicibacterium</taxon>
    </lineage>
</organism>
<proteinExistence type="predicted"/>